<proteinExistence type="predicted"/>
<dbReference type="Proteomes" id="UP000601768">
    <property type="component" value="Unassembled WGS sequence"/>
</dbReference>
<dbReference type="InterPro" id="IPR036061">
    <property type="entry name" value="CheW-like_dom_sf"/>
</dbReference>
<dbReference type="GO" id="GO:0007165">
    <property type="term" value="P:signal transduction"/>
    <property type="evidence" value="ECO:0007669"/>
    <property type="project" value="InterPro"/>
</dbReference>
<dbReference type="RefSeq" id="WP_186505437.1">
    <property type="nucleotide sequence ID" value="NZ_JACNEP010000002.1"/>
</dbReference>
<evidence type="ECO:0000259" key="1">
    <source>
        <dbReference type="PROSITE" id="PS50851"/>
    </source>
</evidence>
<name>A0A8J6M310_9ALTE</name>
<dbReference type="GO" id="GO:0006935">
    <property type="term" value="P:chemotaxis"/>
    <property type="evidence" value="ECO:0007669"/>
    <property type="project" value="InterPro"/>
</dbReference>
<dbReference type="PIRSF" id="PIRSF020479">
    <property type="entry name" value="UCP020479_CheW"/>
    <property type="match status" value="1"/>
</dbReference>
<accession>A0A8J6M310</accession>
<dbReference type="PROSITE" id="PS50851">
    <property type="entry name" value="CHEW"/>
    <property type="match status" value="1"/>
</dbReference>
<feature type="domain" description="CheW-like" evidence="1">
    <location>
        <begin position="99"/>
        <end position="237"/>
    </location>
</feature>
<organism evidence="2 3">
    <name type="scientific">Neptunicella marina</name>
    <dbReference type="NCBI Taxonomy" id="2125989"/>
    <lineage>
        <taxon>Bacteria</taxon>
        <taxon>Pseudomonadati</taxon>
        <taxon>Pseudomonadota</taxon>
        <taxon>Gammaproteobacteria</taxon>
        <taxon>Alteromonadales</taxon>
        <taxon>Alteromonadaceae</taxon>
        <taxon>Neptunicella</taxon>
    </lineage>
</organism>
<dbReference type="InterPro" id="IPR002545">
    <property type="entry name" value="CheW-lke_dom"/>
</dbReference>
<dbReference type="SUPFAM" id="SSF50341">
    <property type="entry name" value="CheW-like"/>
    <property type="match status" value="1"/>
</dbReference>
<sequence length="238" mass="26855">MSKSAFAKEEVMEEYFASLLTEDNEEAGTLVEKSQLDQLLSKVGADSEVEKQVKVKPVIEQKVVESVKEISSAADINQEEPLPVSEPVAQAELAYRQGTFQALFFQLAGLTMAVPLTELGGIHQLDKTNPLFGKPDWFIGVMLHREEQLSVIDTAKWVMPERLDQKLAESIKYQYLIMLGESHWGLACEKLVNTVTLHQDDVKWRENDGKRPWLAGLVKDRMCALIDVQQMIAMLNHN</sequence>
<keyword evidence="3" id="KW-1185">Reference proteome</keyword>
<comment type="caution">
    <text evidence="2">The sequence shown here is derived from an EMBL/GenBank/DDBJ whole genome shotgun (WGS) entry which is preliminary data.</text>
</comment>
<dbReference type="AlphaFoldDB" id="A0A8J6M310"/>
<protein>
    <submittedName>
        <fullName evidence="2">Chemotaxis protein CheW</fullName>
    </submittedName>
</protein>
<dbReference type="EMBL" id="JACNEP010000002">
    <property type="protein sequence ID" value="MBC3764976.1"/>
    <property type="molecule type" value="Genomic_DNA"/>
</dbReference>
<reference evidence="2" key="2">
    <citation type="submission" date="2020-08" db="EMBL/GenBank/DDBJ databases">
        <authorList>
            <person name="Lai Q."/>
        </authorList>
    </citation>
    <scope>NUCLEOTIDE SEQUENCE</scope>
    <source>
        <strain evidence="2">S27-2</strain>
    </source>
</reference>
<reference evidence="2" key="1">
    <citation type="journal article" date="2018" name="Int. J. Syst. Evol. Microbiol.">
        <title>Neptunicella marina gen. nov., sp. nov., isolated from surface seawater.</title>
        <authorList>
            <person name="Liu X."/>
            <person name="Lai Q."/>
            <person name="Du Y."/>
            <person name="Zhang X."/>
            <person name="Liu Z."/>
            <person name="Sun F."/>
            <person name="Shao Z."/>
        </authorList>
    </citation>
    <scope>NUCLEOTIDE SEQUENCE</scope>
    <source>
        <strain evidence="2">S27-2</strain>
    </source>
</reference>
<dbReference type="Gene3D" id="2.30.30.40">
    <property type="entry name" value="SH3 Domains"/>
    <property type="match status" value="1"/>
</dbReference>
<dbReference type="Gene3D" id="2.40.50.180">
    <property type="entry name" value="CheA-289, Domain 4"/>
    <property type="match status" value="1"/>
</dbReference>
<dbReference type="InterPro" id="IPR014506">
    <property type="entry name" value="UCP020479_CheW"/>
</dbReference>
<dbReference type="SMART" id="SM00260">
    <property type="entry name" value="CheW"/>
    <property type="match status" value="1"/>
</dbReference>
<evidence type="ECO:0000313" key="2">
    <source>
        <dbReference type="EMBL" id="MBC3764976.1"/>
    </source>
</evidence>
<evidence type="ECO:0000313" key="3">
    <source>
        <dbReference type="Proteomes" id="UP000601768"/>
    </source>
</evidence>
<gene>
    <name evidence="2" type="ORF">H8B19_03745</name>
</gene>
<dbReference type="Pfam" id="PF01584">
    <property type="entry name" value="CheW"/>
    <property type="match status" value="1"/>
</dbReference>